<dbReference type="Pfam" id="PF00561">
    <property type="entry name" value="Abhydrolase_1"/>
    <property type="match status" value="1"/>
</dbReference>
<feature type="domain" description="AB hydrolase-1" evidence="2">
    <location>
        <begin position="26"/>
        <end position="252"/>
    </location>
</feature>
<keyword evidence="4" id="KW-1185">Reference proteome</keyword>
<evidence type="ECO:0000313" key="4">
    <source>
        <dbReference type="Proteomes" id="UP000063699"/>
    </source>
</evidence>
<dbReference type="Proteomes" id="UP000063699">
    <property type="component" value="Chromosome"/>
</dbReference>
<gene>
    <name evidence="3" type="ORF">AOZ06_47585</name>
</gene>
<dbReference type="Gene3D" id="3.40.50.1820">
    <property type="entry name" value="alpha/beta hydrolase"/>
    <property type="match status" value="1"/>
</dbReference>
<name>A0A0N9IGD0_9PSEU</name>
<accession>A0A0N9IGD0</accession>
<dbReference type="InterPro" id="IPR029058">
    <property type="entry name" value="AB_hydrolase_fold"/>
</dbReference>
<dbReference type="KEGG" id="kphy:AOZ06_47585"/>
<dbReference type="PANTHER" id="PTHR43329">
    <property type="entry name" value="EPOXIDE HYDROLASE"/>
    <property type="match status" value="1"/>
</dbReference>
<keyword evidence="1" id="KW-0378">Hydrolase</keyword>
<dbReference type="GO" id="GO:0016787">
    <property type="term" value="F:hydrolase activity"/>
    <property type="evidence" value="ECO:0007669"/>
    <property type="project" value="UniProtKB-KW"/>
</dbReference>
<protein>
    <submittedName>
        <fullName evidence="3">Haloalkane dehalogenase</fullName>
    </submittedName>
</protein>
<dbReference type="AlphaFoldDB" id="A0A0N9IGD0"/>
<organism evidence="3 4">
    <name type="scientific">Kibdelosporangium phytohabitans</name>
    <dbReference type="NCBI Taxonomy" id="860235"/>
    <lineage>
        <taxon>Bacteria</taxon>
        <taxon>Bacillati</taxon>
        <taxon>Actinomycetota</taxon>
        <taxon>Actinomycetes</taxon>
        <taxon>Pseudonocardiales</taxon>
        <taxon>Pseudonocardiaceae</taxon>
        <taxon>Kibdelosporangium</taxon>
    </lineage>
</organism>
<evidence type="ECO:0000259" key="2">
    <source>
        <dbReference type="Pfam" id="PF00561"/>
    </source>
</evidence>
<evidence type="ECO:0000256" key="1">
    <source>
        <dbReference type="ARBA" id="ARBA00022801"/>
    </source>
</evidence>
<dbReference type="SUPFAM" id="SSF53474">
    <property type="entry name" value="alpha/beta-Hydrolases"/>
    <property type="match status" value="1"/>
</dbReference>
<dbReference type="InterPro" id="IPR000639">
    <property type="entry name" value="Epox_hydrolase-like"/>
</dbReference>
<proteinExistence type="predicted"/>
<dbReference type="InterPro" id="IPR000073">
    <property type="entry name" value="AB_hydrolase_1"/>
</dbReference>
<reference evidence="3 4" key="1">
    <citation type="submission" date="2015-07" db="EMBL/GenBank/DDBJ databases">
        <title>Genome sequencing of Kibdelosporangium phytohabitans.</title>
        <authorList>
            <person name="Qin S."/>
            <person name="Xing K."/>
        </authorList>
    </citation>
    <scope>NUCLEOTIDE SEQUENCE [LARGE SCALE GENOMIC DNA]</scope>
    <source>
        <strain evidence="3 4">KLBMP1111</strain>
    </source>
</reference>
<sequence>MSPLKIRTCVGTFDAVAAGPRNGRKVLLLHGFPELGIEWEDQLLALASAGYRAVAPDQRGYSAGVRPPQIADYGLDYGVNDVVAIADALGWYKFDLVGHDWGACVAWIAAARYEYRVRTLTAVSVPHLGAFAEALRVDPDQRDRSEYMDRFRQPTPIPENQILGTKLTLPGVPERKCAIYQERLNQPGALTAALNWYRANDFTGYEQSVRVPTLFIASDSDPFVAPYGVAQTHRWVKGPYRLETLKGVGHSVPEAAPGATSAFLLDHLRRY</sequence>
<dbReference type="EMBL" id="CP012752">
    <property type="protein sequence ID" value="ALG15600.1"/>
    <property type="molecule type" value="Genomic_DNA"/>
</dbReference>
<dbReference type="STRING" id="860235.AOZ06_47585"/>
<dbReference type="PRINTS" id="PR00412">
    <property type="entry name" value="EPOXHYDRLASE"/>
</dbReference>
<evidence type="ECO:0000313" key="3">
    <source>
        <dbReference type="EMBL" id="ALG15600.1"/>
    </source>
</evidence>